<evidence type="ECO:0000256" key="4">
    <source>
        <dbReference type="ARBA" id="ARBA00023163"/>
    </source>
</evidence>
<dbReference type="PROSITE" id="PS50931">
    <property type="entry name" value="HTH_LYSR"/>
    <property type="match status" value="1"/>
</dbReference>
<dbReference type="InterPro" id="IPR058163">
    <property type="entry name" value="LysR-type_TF_proteobact-type"/>
</dbReference>
<dbReference type="Gene3D" id="1.10.10.10">
    <property type="entry name" value="Winged helix-like DNA-binding domain superfamily/Winged helix DNA-binding domain"/>
    <property type="match status" value="1"/>
</dbReference>
<dbReference type="NCBIfam" id="NF008352">
    <property type="entry name" value="PRK11139.1"/>
    <property type="match status" value="1"/>
</dbReference>
<comment type="similarity">
    <text evidence="1">Belongs to the LysR transcriptional regulatory family.</text>
</comment>
<dbReference type="PANTHER" id="PTHR30537">
    <property type="entry name" value="HTH-TYPE TRANSCRIPTIONAL REGULATOR"/>
    <property type="match status" value="1"/>
</dbReference>
<keyword evidence="3" id="KW-0238">DNA-binding</keyword>
<protein>
    <submittedName>
        <fullName evidence="6">Transcriptional regulator</fullName>
    </submittedName>
</protein>
<dbReference type="GO" id="GO:0043565">
    <property type="term" value="F:sequence-specific DNA binding"/>
    <property type="evidence" value="ECO:0007669"/>
    <property type="project" value="TreeGrafter"/>
</dbReference>
<dbReference type="Pfam" id="PF00126">
    <property type="entry name" value="HTH_1"/>
    <property type="match status" value="1"/>
</dbReference>
<dbReference type="GO" id="GO:0003700">
    <property type="term" value="F:DNA-binding transcription factor activity"/>
    <property type="evidence" value="ECO:0007669"/>
    <property type="project" value="InterPro"/>
</dbReference>
<accession>A0A0X3TUV8</accession>
<organism evidence="6 7">
    <name type="scientific">Ruegeria profundi</name>
    <dbReference type="NCBI Taxonomy" id="1685378"/>
    <lineage>
        <taxon>Bacteria</taxon>
        <taxon>Pseudomonadati</taxon>
        <taxon>Pseudomonadota</taxon>
        <taxon>Alphaproteobacteria</taxon>
        <taxon>Rhodobacterales</taxon>
        <taxon>Roseobacteraceae</taxon>
        <taxon>Ruegeria</taxon>
    </lineage>
</organism>
<dbReference type="SUPFAM" id="SSF53850">
    <property type="entry name" value="Periplasmic binding protein-like II"/>
    <property type="match status" value="1"/>
</dbReference>
<feature type="domain" description="HTH lysR-type" evidence="5">
    <location>
        <begin position="6"/>
        <end position="63"/>
    </location>
</feature>
<dbReference type="CDD" id="cd08432">
    <property type="entry name" value="PBP2_GcdR_TrpI_HvrB_AmpR_like"/>
    <property type="match status" value="1"/>
</dbReference>
<dbReference type="EMBL" id="LQBP01000007">
    <property type="protein sequence ID" value="KUJ78286.1"/>
    <property type="molecule type" value="Genomic_DNA"/>
</dbReference>
<dbReference type="RefSeq" id="WP_068338061.1">
    <property type="nucleotide sequence ID" value="NZ_LQBP01000007.1"/>
</dbReference>
<proteinExistence type="inferred from homology"/>
<dbReference type="InterPro" id="IPR005119">
    <property type="entry name" value="LysR_subst-bd"/>
</dbReference>
<evidence type="ECO:0000259" key="5">
    <source>
        <dbReference type="PROSITE" id="PS50931"/>
    </source>
</evidence>
<dbReference type="Gene3D" id="3.40.190.10">
    <property type="entry name" value="Periplasmic binding protein-like II"/>
    <property type="match status" value="2"/>
</dbReference>
<reference evidence="7" key="1">
    <citation type="submission" date="2015-12" db="EMBL/GenBank/DDBJ databases">
        <authorList>
            <person name="Zhang G."/>
            <person name="Stingl U."/>
        </authorList>
    </citation>
    <scope>NUCLEOTIDE SEQUENCE [LARGE SCALE GENOMIC DNA]</scope>
    <source>
        <strain evidence="7">ZGT108</strain>
    </source>
</reference>
<dbReference type="Pfam" id="PF03466">
    <property type="entry name" value="LysR_substrate"/>
    <property type="match status" value="1"/>
</dbReference>
<dbReference type="InterPro" id="IPR036388">
    <property type="entry name" value="WH-like_DNA-bd_sf"/>
</dbReference>
<evidence type="ECO:0000256" key="2">
    <source>
        <dbReference type="ARBA" id="ARBA00023015"/>
    </source>
</evidence>
<comment type="caution">
    <text evidence="6">The sequence shown here is derived from an EMBL/GenBank/DDBJ whole genome shotgun (WGS) entry which is preliminary data.</text>
</comment>
<keyword evidence="4" id="KW-0804">Transcription</keyword>
<dbReference type="STRING" id="1685378.AVO44_14115"/>
<dbReference type="InterPro" id="IPR036390">
    <property type="entry name" value="WH_DNA-bd_sf"/>
</dbReference>
<dbReference type="OrthoDB" id="9813056at2"/>
<dbReference type="GO" id="GO:0006351">
    <property type="term" value="P:DNA-templated transcription"/>
    <property type="evidence" value="ECO:0007669"/>
    <property type="project" value="TreeGrafter"/>
</dbReference>
<dbReference type="InterPro" id="IPR000847">
    <property type="entry name" value="LysR_HTH_N"/>
</dbReference>
<dbReference type="PANTHER" id="PTHR30537:SF74">
    <property type="entry name" value="HTH-TYPE TRANSCRIPTIONAL REGULATOR TRPI"/>
    <property type="match status" value="1"/>
</dbReference>
<sequence length="315" mass="34802">MSASLPPLTALRAFDAAARHMSFAKAAEELHVTPAALSFQIKSLEEHLGRPLFRRLNRAVELTEAGRALAPGAAEGFAALQSAWQAARRQGDDTTLTVTAGPALTAKWLAPRLYEFAREHPEIDLRFSATLRNMDLERDDVDVAIRFGDGPDEGLYSLPVRKEWQTPVMTPELAAQYPTPDSLRDAPLIHDDSITFLQPPCDWPAWFRAVGIEFVPEHGARFSNADHAIDAALAGVGVVLGRRSMILKDITEGRLVAPFKTAIETKGRYRFLCLPGAEKRPQIAAFRDWFVAEIEKTAHVSDEFEIIPVEKVTAP</sequence>
<keyword evidence="2" id="KW-0805">Transcription regulation</keyword>
<evidence type="ECO:0000313" key="6">
    <source>
        <dbReference type="EMBL" id="KUJ78286.1"/>
    </source>
</evidence>
<dbReference type="FunFam" id="1.10.10.10:FF:000038">
    <property type="entry name" value="Glycine cleavage system transcriptional activator"/>
    <property type="match status" value="1"/>
</dbReference>
<evidence type="ECO:0000256" key="3">
    <source>
        <dbReference type="ARBA" id="ARBA00023125"/>
    </source>
</evidence>
<evidence type="ECO:0000256" key="1">
    <source>
        <dbReference type="ARBA" id="ARBA00009437"/>
    </source>
</evidence>
<name>A0A0X3TUV8_9RHOB</name>
<evidence type="ECO:0000313" key="7">
    <source>
        <dbReference type="Proteomes" id="UP000053690"/>
    </source>
</evidence>
<dbReference type="SUPFAM" id="SSF46785">
    <property type="entry name" value="Winged helix' DNA-binding domain"/>
    <property type="match status" value="1"/>
</dbReference>
<dbReference type="Proteomes" id="UP000053690">
    <property type="component" value="Unassembled WGS sequence"/>
</dbReference>
<gene>
    <name evidence="6" type="ORF">AVO44_14115</name>
</gene>
<dbReference type="PRINTS" id="PR00039">
    <property type="entry name" value="HTHLYSR"/>
</dbReference>
<dbReference type="AlphaFoldDB" id="A0A0X3TUV8"/>
<keyword evidence="7" id="KW-1185">Reference proteome</keyword>